<dbReference type="GO" id="GO:0009103">
    <property type="term" value="P:lipopolysaccharide biosynthetic process"/>
    <property type="evidence" value="ECO:0007669"/>
    <property type="project" value="TreeGrafter"/>
</dbReference>
<evidence type="ECO:0000256" key="2">
    <source>
        <dbReference type="SAM" id="Phobius"/>
    </source>
</evidence>
<evidence type="ECO:0000313" key="5">
    <source>
        <dbReference type="Proteomes" id="UP000604475"/>
    </source>
</evidence>
<feature type="transmembrane region" description="Helical" evidence="2">
    <location>
        <begin position="114"/>
        <end position="135"/>
    </location>
</feature>
<dbReference type="Pfam" id="PF01757">
    <property type="entry name" value="Acyl_transf_3"/>
    <property type="match status" value="1"/>
</dbReference>
<keyword evidence="4" id="KW-0012">Acyltransferase</keyword>
<comment type="caution">
    <text evidence="4">The sequence shown here is derived from an EMBL/GenBank/DDBJ whole genome shotgun (WGS) entry which is preliminary data.</text>
</comment>
<feature type="domain" description="Acyltransferase 3" evidence="3">
    <location>
        <begin position="90"/>
        <end position="438"/>
    </location>
</feature>
<keyword evidence="4" id="KW-0808">Transferase</keyword>
<dbReference type="PANTHER" id="PTHR23028">
    <property type="entry name" value="ACETYLTRANSFERASE"/>
    <property type="match status" value="1"/>
</dbReference>
<feature type="compositionally biased region" description="Basic and acidic residues" evidence="1">
    <location>
        <begin position="1"/>
        <end position="16"/>
    </location>
</feature>
<evidence type="ECO:0000259" key="3">
    <source>
        <dbReference type="Pfam" id="PF01757"/>
    </source>
</evidence>
<dbReference type="PANTHER" id="PTHR23028:SF53">
    <property type="entry name" value="ACYL_TRANSF_3 DOMAIN-CONTAINING PROTEIN"/>
    <property type="match status" value="1"/>
</dbReference>
<organism evidence="4 5">
    <name type="scientific">Frankia nepalensis</name>
    <dbReference type="NCBI Taxonomy" id="1836974"/>
    <lineage>
        <taxon>Bacteria</taxon>
        <taxon>Bacillati</taxon>
        <taxon>Actinomycetota</taxon>
        <taxon>Actinomycetes</taxon>
        <taxon>Frankiales</taxon>
        <taxon>Frankiaceae</taxon>
        <taxon>Frankia</taxon>
    </lineage>
</organism>
<keyword evidence="2" id="KW-0812">Transmembrane</keyword>
<sequence>MAEREGDPVRGPRRADLAIPAHPAADRRTGILLAGPAPPRLPGQAPRLPGQSWPGTRPNGPDGPPGPRERAARASGAPERGAARPGGYNPALDGIRALAVLCVLVFHMDSLPGGYLGVDVFFVLSGFLITGQLLAEWDRTGAVSLRRFYLRRAYRLLPAFWLLALVGFTVVVLLGVGTAGERAEFLGSLTASLLYVNNYVQVVRQSTGAGWLGHTWSLSLEEQFYLLWPLVLVALCRRPRLARRLPMVLLGGAAVVVLWRIVLIASGASATRMYFALDTRADALLVGCALAAWLRAARRGPAGENAAAFAWRRRLDRVTPFLPVAGPAALALLAVAAMTAPSGWGPRPTALSYGGYTVVALLAGAVVLAVEQGRGTNWLFRALAAPPLAWLGRISYGFYLWHFPVVAYWGRDLTGEFGRWPAILAVGVLSVVLAAASYYLLERPVLRRRPADPPPRPPRASPPRRQPALAAVTGDGGDRGSEA</sequence>
<dbReference type="GO" id="GO:0016020">
    <property type="term" value="C:membrane"/>
    <property type="evidence" value="ECO:0007669"/>
    <property type="project" value="TreeGrafter"/>
</dbReference>
<gene>
    <name evidence="4" type="ORF">I7412_18365</name>
</gene>
<evidence type="ECO:0000313" key="4">
    <source>
        <dbReference type="EMBL" id="MBL7629086.1"/>
    </source>
</evidence>
<protein>
    <submittedName>
        <fullName evidence="4">Acyltransferase</fullName>
    </submittedName>
</protein>
<feature type="compositionally biased region" description="Low complexity" evidence="1">
    <location>
        <begin position="73"/>
        <end position="86"/>
    </location>
</feature>
<dbReference type="Proteomes" id="UP000604475">
    <property type="component" value="Unassembled WGS sequence"/>
</dbReference>
<feature type="compositionally biased region" description="Pro residues" evidence="1">
    <location>
        <begin position="452"/>
        <end position="465"/>
    </location>
</feature>
<feature type="transmembrane region" description="Helical" evidence="2">
    <location>
        <begin position="382"/>
        <end position="402"/>
    </location>
</feature>
<dbReference type="RefSeq" id="WP_202999263.1">
    <property type="nucleotide sequence ID" value="NZ_JADWYU010000139.1"/>
</dbReference>
<accession>A0A937USP0</accession>
<feature type="transmembrane region" description="Helical" evidence="2">
    <location>
        <begin position="350"/>
        <end position="370"/>
    </location>
</feature>
<dbReference type="InterPro" id="IPR002656">
    <property type="entry name" value="Acyl_transf_3_dom"/>
</dbReference>
<dbReference type="EMBL" id="JAEACQ010000209">
    <property type="protein sequence ID" value="MBL7629086.1"/>
    <property type="molecule type" value="Genomic_DNA"/>
</dbReference>
<feature type="region of interest" description="Disordered" evidence="1">
    <location>
        <begin position="1"/>
        <end position="86"/>
    </location>
</feature>
<feature type="transmembrane region" description="Helical" evidence="2">
    <location>
        <begin position="248"/>
        <end position="268"/>
    </location>
</feature>
<feature type="transmembrane region" description="Helical" evidence="2">
    <location>
        <begin position="216"/>
        <end position="236"/>
    </location>
</feature>
<proteinExistence type="predicted"/>
<feature type="transmembrane region" description="Helical" evidence="2">
    <location>
        <begin position="280"/>
        <end position="297"/>
    </location>
</feature>
<feature type="transmembrane region" description="Helical" evidence="2">
    <location>
        <begin position="422"/>
        <end position="441"/>
    </location>
</feature>
<feature type="transmembrane region" description="Helical" evidence="2">
    <location>
        <begin position="318"/>
        <end position="338"/>
    </location>
</feature>
<dbReference type="GO" id="GO:0016747">
    <property type="term" value="F:acyltransferase activity, transferring groups other than amino-acyl groups"/>
    <property type="evidence" value="ECO:0007669"/>
    <property type="project" value="InterPro"/>
</dbReference>
<feature type="transmembrane region" description="Helical" evidence="2">
    <location>
        <begin position="156"/>
        <end position="176"/>
    </location>
</feature>
<name>A0A937USP0_9ACTN</name>
<keyword evidence="2" id="KW-0472">Membrane</keyword>
<evidence type="ECO:0000256" key="1">
    <source>
        <dbReference type="SAM" id="MobiDB-lite"/>
    </source>
</evidence>
<feature type="compositionally biased region" description="Low complexity" evidence="1">
    <location>
        <begin position="42"/>
        <end position="60"/>
    </location>
</feature>
<dbReference type="AlphaFoldDB" id="A0A937USP0"/>
<reference evidence="4" key="1">
    <citation type="submission" date="2020-12" db="EMBL/GenBank/DDBJ databases">
        <title>Genomic characterization of non-nitrogen-fixing Frankia strains.</title>
        <authorList>
            <person name="Carlos-Shanley C."/>
            <person name="Guerra T."/>
            <person name="Hahn D."/>
        </authorList>
    </citation>
    <scope>NUCLEOTIDE SEQUENCE</scope>
    <source>
        <strain evidence="4">CN6</strain>
    </source>
</reference>
<keyword evidence="2" id="KW-1133">Transmembrane helix</keyword>
<dbReference type="InterPro" id="IPR050879">
    <property type="entry name" value="Acyltransferase_3"/>
</dbReference>
<keyword evidence="5" id="KW-1185">Reference proteome</keyword>
<feature type="region of interest" description="Disordered" evidence="1">
    <location>
        <begin position="447"/>
        <end position="483"/>
    </location>
</feature>